<evidence type="ECO:0000313" key="2">
    <source>
        <dbReference type="EMBL" id="SVD64023.1"/>
    </source>
</evidence>
<protein>
    <submittedName>
        <fullName evidence="2">Uncharacterized protein</fullName>
    </submittedName>
</protein>
<sequence length="31" mass="3417">MNFQNFAYPTDTLLKLAAVILPFFLGLSAEA</sequence>
<keyword evidence="1" id="KW-1133">Transmembrane helix</keyword>
<name>A0A382WZ67_9ZZZZ</name>
<dbReference type="AlphaFoldDB" id="A0A382WZ67"/>
<accession>A0A382WZ67</accession>
<evidence type="ECO:0000256" key="1">
    <source>
        <dbReference type="SAM" id="Phobius"/>
    </source>
</evidence>
<dbReference type="EMBL" id="UINC01163617">
    <property type="protein sequence ID" value="SVD64023.1"/>
    <property type="molecule type" value="Genomic_DNA"/>
</dbReference>
<proteinExistence type="predicted"/>
<organism evidence="2">
    <name type="scientific">marine metagenome</name>
    <dbReference type="NCBI Taxonomy" id="408172"/>
    <lineage>
        <taxon>unclassified sequences</taxon>
        <taxon>metagenomes</taxon>
        <taxon>ecological metagenomes</taxon>
    </lineage>
</organism>
<feature type="transmembrane region" description="Helical" evidence="1">
    <location>
        <begin position="12"/>
        <end position="29"/>
    </location>
</feature>
<reference evidence="2" key="1">
    <citation type="submission" date="2018-05" db="EMBL/GenBank/DDBJ databases">
        <authorList>
            <person name="Lanie J.A."/>
            <person name="Ng W.-L."/>
            <person name="Kazmierczak K.M."/>
            <person name="Andrzejewski T.M."/>
            <person name="Davidsen T.M."/>
            <person name="Wayne K.J."/>
            <person name="Tettelin H."/>
            <person name="Glass J.I."/>
            <person name="Rusch D."/>
            <person name="Podicherti R."/>
            <person name="Tsui H.-C.T."/>
            <person name="Winkler M.E."/>
        </authorList>
    </citation>
    <scope>NUCLEOTIDE SEQUENCE</scope>
</reference>
<gene>
    <name evidence="2" type="ORF">METZ01_LOCUS416877</name>
</gene>
<keyword evidence="1" id="KW-0812">Transmembrane</keyword>
<feature type="non-terminal residue" evidence="2">
    <location>
        <position position="31"/>
    </location>
</feature>
<keyword evidence="1" id="KW-0472">Membrane</keyword>